<keyword evidence="1 7" id="KW-0820">tRNA-binding</keyword>
<gene>
    <name evidence="8" type="primary">Trmt1</name>
    <name evidence="8" type="ORF">FQV13_0010940</name>
</gene>
<dbReference type="GO" id="GO:0008033">
    <property type="term" value="P:tRNA processing"/>
    <property type="evidence" value="ECO:0007669"/>
    <property type="project" value="UniProtKB-UniRule"/>
</dbReference>
<keyword evidence="5 7" id="KW-0819">tRNA processing</keyword>
<evidence type="ECO:0000313" key="9">
    <source>
        <dbReference type="Proteomes" id="UP000799811"/>
    </source>
</evidence>
<feature type="non-terminal residue" evidence="8">
    <location>
        <position position="70"/>
    </location>
</feature>
<protein>
    <submittedName>
        <fullName evidence="8">tRNA (Guanine(26)-N(2))-dimethyltransferase</fullName>
    </submittedName>
</protein>
<dbReference type="PROSITE" id="PS51626">
    <property type="entry name" value="SAM_MT_TRM1"/>
    <property type="match status" value="1"/>
</dbReference>
<dbReference type="Pfam" id="PF02005">
    <property type="entry name" value="TRM"/>
    <property type="match status" value="1"/>
</dbReference>
<dbReference type="SUPFAM" id="SSF53335">
    <property type="entry name" value="S-adenosyl-L-methionine-dependent methyltransferases"/>
    <property type="match status" value="1"/>
</dbReference>
<dbReference type="Proteomes" id="UP000799811">
    <property type="component" value="Unassembled WGS sequence"/>
</dbReference>
<dbReference type="Gene3D" id="3.40.50.150">
    <property type="entry name" value="Vaccinia Virus protein VP39"/>
    <property type="match status" value="1"/>
</dbReference>
<evidence type="ECO:0000256" key="5">
    <source>
        <dbReference type="ARBA" id="ARBA00022694"/>
    </source>
</evidence>
<evidence type="ECO:0000256" key="3">
    <source>
        <dbReference type="ARBA" id="ARBA00022679"/>
    </source>
</evidence>
<dbReference type="InterPro" id="IPR002905">
    <property type="entry name" value="Trm1"/>
</dbReference>
<organism evidence="8 9">
    <name type="scientific">Eudyptes filholi</name>
    <name type="common">Southern rockhopper penguin</name>
    <dbReference type="NCBI Taxonomy" id="1419345"/>
    <lineage>
        <taxon>Eukaryota</taxon>
        <taxon>Metazoa</taxon>
        <taxon>Chordata</taxon>
        <taxon>Craniata</taxon>
        <taxon>Vertebrata</taxon>
        <taxon>Euteleostomi</taxon>
        <taxon>Archelosauria</taxon>
        <taxon>Archosauria</taxon>
        <taxon>Dinosauria</taxon>
        <taxon>Saurischia</taxon>
        <taxon>Theropoda</taxon>
        <taxon>Coelurosauria</taxon>
        <taxon>Aves</taxon>
        <taxon>Neognathae</taxon>
        <taxon>Neoaves</taxon>
        <taxon>Aequornithes</taxon>
        <taxon>Sphenisciformes</taxon>
        <taxon>Spheniscidae</taxon>
        <taxon>Eudyptes</taxon>
    </lineage>
</organism>
<evidence type="ECO:0000313" key="8">
    <source>
        <dbReference type="EMBL" id="KAF1624589.1"/>
    </source>
</evidence>
<keyword evidence="4 7" id="KW-0949">S-adenosyl-L-methionine</keyword>
<evidence type="ECO:0000256" key="4">
    <source>
        <dbReference type="ARBA" id="ARBA00022691"/>
    </source>
</evidence>
<name>A0A8K0B818_9AVES</name>
<accession>A0A8K0B818</accession>
<comment type="caution">
    <text evidence="8">The sequence shown here is derived from an EMBL/GenBank/DDBJ whole genome shotgun (WGS) entry which is preliminary data.</text>
</comment>
<proteinExistence type="inferred from homology"/>
<reference evidence="8 9" key="1">
    <citation type="journal article" date="2019" name="Gigascience">
        <title>High-coverage genomes to elucidate the evolution of penguins.</title>
        <authorList>
            <person name="Pan H."/>
            <person name="Cole T.L."/>
            <person name="Bi X."/>
            <person name="Fang M."/>
            <person name="Zhou C."/>
            <person name="Yang Z."/>
            <person name="Ksepka D.T."/>
            <person name="Hart T."/>
            <person name="Bouzat J.L."/>
            <person name="Argilla L.S."/>
            <person name="Bertelsen M.F."/>
            <person name="Boersma P.D."/>
            <person name="Bost C.A."/>
            <person name="Cherel Y."/>
            <person name="Dann P."/>
            <person name="Fiddaman S.R."/>
            <person name="Howard P."/>
            <person name="Labuschagne K."/>
            <person name="Mattern T."/>
            <person name="Miller G."/>
            <person name="Parker P."/>
            <person name="Phillips R.A."/>
            <person name="Quillfeldt P."/>
            <person name="Ryan P.G."/>
            <person name="Taylor H."/>
            <person name="Thompson D.R."/>
            <person name="Young M.J."/>
            <person name="Ellegaard M.R."/>
            <person name="Gilbert M.T.P."/>
            <person name="Sinding M.S."/>
            <person name="Pacheco G."/>
            <person name="Shepherd L.D."/>
            <person name="Tennyson A.J.D."/>
            <person name="Grosser S."/>
            <person name="Kay E."/>
            <person name="Nupen L.J."/>
            <person name="Ellenberg U."/>
            <person name="Houston D.M."/>
            <person name="Reeve A.H."/>
            <person name="Johnson K."/>
            <person name="Masello J.F."/>
            <person name="Stracke T."/>
            <person name="McKinlay B."/>
            <person name="Borboroglu P.G."/>
            <person name="Zhang D.X."/>
            <person name="Zhang G."/>
        </authorList>
    </citation>
    <scope>NUCLEOTIDE SEQUENCE [LARGE SCALE GENOMIC DNA]</scope>
    <source>
        <strain evidence="8">GS 12</strain>
    </source>
</reference>
<evidence type="ECO:0000256" key="6">
    <source>
        <dbReference type="ARBA" id="ARBA00022884"/>
    </source>
</evidence>
<keyword evidence="6 7" id="KW-0694">RNA-binding</keyword>
<evidence type="ECO:0000256" key="1">
    <source>
        <dbReference type="ARBA" id="ARBA00022555"/>
    </source>
</evidence>
<dbReference type="GO" id="GO:0000049">
    <property type="term" value="F:tRNA binding"/>
    <property type="evidence" value="ECO:0007669"/>
    <property type="project" value="UniProtKB-UniRule"/>
</dbReference>
<feature type="non-terminal residue" evidence="8">
    <location>
        <position position="1"/>
    </location>
</feature>
<evidence type="ECO:0000256" key="2">
    <source>
        <dbReference type="ARBA" id="ARBA00022603"/>
    </source>
</evidence>
<dbReference type="GO" id="GO:0016423">
    <property type="term" value="F:tRNA (guanine) methyltransferase activity"/>
    <property type="evidence" value="ECO:0007669"/>
    <property type="project" value="InterPro"/>
</dbReference>
<keyword evidence="3 7" id="KW-0808">Transferase</keyword>
<dbReference type="AlphaFoldDB" id="A0A8K0B818"/>
<evidence type="ECO:0000256" key="7">
    <source>
        <dbReference type="PROSITE-ProRule" id="PRU00958"/>
    </source>
</evidence>
<comment type="similarity">
    <text evidence="7">Belongs to the class I-like SAM-binding methyltransferase superfamily. Trm1 family.</text>
</comment>
<dbReference type="EMBL" id="VULK01002223">
    <property type="protein sequence ID" value="KAF1624589.1"/>
    <property type="molecule type" value="Genomic_DNA"/>
</dbReference>
<dbReference type="GO" id="GO:0032259">
    <property type="term" value="P:methylation"/>
    <property type="evidence" value="ECO:0007669"/>
    <property type="project" value="UniProtKB-UniRule"/>
</dbReference>
<sequence length="70" mass="7517">RPPSCAVMTEFARLQLQPKGIRGRYRLGVPPPEPPVGIALSLQGGLRVLEALAASGLRSIRFAKEVPGLR</sequence>
<keyword evidence="2 7" id="KW-0489">Methyltransferase</keyword>
<keyword evidence="9" id="KW-1185">Reference proteome</keyword>
<dbReference type="InterPro" id="IPR029063">
    <property type="entry name" value="SAM-dependent_MTases_sf"/>
</dbReference>